<dbReference type="InterPro" id="IPR045735">
    <property type="entry name" value="Spore_III_AA_AAA+_ATPase"/>
</dbReference>
<feature type="domain" description="AAA+ ATPase" evidence="3">
    <location>
        <begin position="143"/>
        <end position="290"/>
    </location>
</feature>
<dbReference type="SMART" id="SM00382">
    <property type="entry name" value="AAA"/>
    <property type="match status" value="1"/>
</dbReference>
<accession>A0A9D2LID8</accession>
<dbReference type="InterPro" id="IPR027417">
    <property type="entry name" value="P-loop_NTPase"/>
</dbReference>
<dbReference type="GO" id="GO:0005524">
    <property type="term" value="F:ATP binding"/>
    <property type="evidence" value="ECO:0007669"/>
    <property type="project" value="UniProtKB-KW"/>
</dbReference>
<protein>
    <submittedName>
        <fullName evidence="4">Stage III sporulation protein AA</fullName>
    </submittedName>
</protein>
<dbReference type="Pfam" id="PF19568">
    <property type="entry name" value="Spore_III_AA"/>
    <property type="match status" value="1"/>
</dbReference>
<sequence>MGEEERRYEEAARVLPGRLRALALAQPPEVRRLAEEFRLRAGRPLAVLLPEGERTLGDTVAQEDLEALCDLATDYSRYAAEETLRQGYLSVRGGFRVGLCGTAVMKDGANTTLRDLSSAAVRIARQRRGIGEDIVPRLFREGRYQNTLLLSPPGGGKTTLLRDLVRCLSTGGPGRPGLRVSLIDERGEVAVMVRGRPEMDVGPRTDVLDACPKALGIPMALRAMNPQVIAVDEITAEADLRAAVQAAGCGVGLLATVHAAGVEELRQRPLYRQLLAEGVFRLAVRIVRAPEGRTYEVEELPC</sequence>
<evidence type="ECO:0000259" key="3">
    <source>
        <dbReference type="SMART" id="SM00382"/>
    </source>
</evidence>
<dbReference type="PANTHER" id="PTHR20953">
    <property type="entry name" value="KINASE-RELATED"/>
    <property type="match status" value="1"/>
</dbReference>
<dbReference type="Gene3D" id="3.40.50.300">
    <property type="entry name" value="P-loop containing nucleotide triphosphate hydrolases"/>
    <property type="match status" value="1"/>
</dbReference>
<keyword evidence="1" id="KW-0547">Nucleotide-binding</keyword>
<dbReference type="SUPFAM" id="SSF52540">
    <property type="entry name" value="P-loop containing nucleoside triphosphate hydrolases"/>
    <property type="match status" value="1"/>
</dbReference>
<dbReference type="InterPro" id="IPR003593">
    <property type="entry name" value="AAA+_ATPase"/>
</dbReference>
<dbReference type="Proteomes" id="UP000823824">
    <property type="component" value="Unassembled WGS sequence"/>
</dbReference>
<proteinExistence type="predicted"/>
<evidence type="ECO:0000256" key="2">
    <source>
        <dbReference type="ARBA" id="ARBA00022840"/>
    </source>
</evidence>
<dbReference type="AlphaFoldDB" id="A0A9D2LID8"/>
<dbReference type="PANTHER" id="PTHR20953:SF3">
    <property type="entry name" value="P-LOOP CONTAINING NUCLEOSIDE TRIPHOSPHATE HYDROLASES SUPERFAMILY PROTEIN"/>
    <property type="match status" value="1"/>
</dbReference>
<evidence type="ECO:0000313" key="5">
    <source>
        <dbReference type="Proteomes" id="UP000823824"/>
    </source>
</evidence>
<comment type="caution">
    <text evidence="4">The sequence shown here is derived from an EMBL/GenBank/DDBJ whole genome shotgun (WGS) entry which is preliminary data.</text>
</comment>
<evidence type="ECO:0000256" key="1">
    <source>
        <dbReference type="ARBA" id="ARBA00022741"/>
    </source>
</evidence>
<dbReference type="EMBL" id="DWZJ01000050">
    <property type="protein sequence ID" value="HJB13228.1"/>
    <property type="molecule type" value="Genomic_DNA"/>
</dbReference>
<organism evidence="4 5">
    <name type="scientific">Candidatus Oscillibacter excrementigallinarum</name>
    <dbReference type="NCBI Taxonomy" id="2838716"/>
    <lineage>
        <taxon>Bacteria</taxon>
        <taxon>Bacillati</taxon>
        <taxon>Bacillota</taxon>
        <taxon>Clostridia</taxon>
        <taxon>Eubacteriales</taxon>
        <taxon>Oscillospiraceae</taxon>
        <taxon>Oscillibacter</taxon>
    </lineage>
</organism>
<gene>
    <name evidence="4" type="ORF">H9787_05905</name>
</gene>
<reference evidence="4" key="2">
    <citation type="submission" date="2021-04" db="EMBL/GenBank/DDBJ databases">
        <authorList>
            <person name="Gilroy R."/>
        </authorList>
    </citation>
    <scope>NUCLEOTIDE SEQUENCE</scope>
    <source>
        <strain evidence="4">ChiBcec18-1249</strain>
    </source>
</reference>
<keyword evidence="2" id="KW-0067">ATP-binding</keyword>
<reference evidence="4" key="1">
    <citation type="journal article" date="2021" name="PeerJ">
        <title>Extensive microbial diversity within the chicken gut microbiome revealed by metagenomics and culture.</title>
        <authorList>
            <person name="Gilroy R."/>
            <person name="Ravi A."/>
            <person name="Getino M."/>
            <person name="Pursley I."/>
            <person name="Horton D.L."/>
            <person name="Alikhan N.F."/>
            <person name="Baker D."/>
            <person name="Gharbi K."/>
            <person name="Hall N."/>
            <person name="Watson M."/>
            <person name="Adriaenssens E.M."/>
            <person name="Foster-Nyarko E."/>
            <person name="Jarju S."/>
            <person name="Secka A."/>
            <person name="Antonio M."/>
            <person name="Oren A."/>
            <person name="Chaudhuri R.R."/>
            <person name="La Ragione R."/>
            <person name="Hildebrand F."/>
            <person name="Pallen M.J."/>
        </authorList>
    </citation>
    <scope>NUCLEOTIDE SEQUENCE</scope>
    <source>
        <strain evidence="4">ChiBcec18-1249</strain>
    </source>
</reference>
<name>A0A9D2LID8_9FIRM</name>
<evidence type="ECO:0000313" key="4">
    <source>
        <dbReference type="EMBL" id="HJB13228.1"/>
    </source>
</evidence>